<dbReference type="VEuPathDB" id="FungiDB:NFIA_060720"/>
<accession>A1DPJ5</accession>
<dbReference type="HOGENOM" id="CLU_1518296_0_0_1"/>
<reference evidence="2" key="1">
    <citation type="journal article" date="2008" name="PLoS Genet.">
        <title>Genomic islands in the pathogenic filamentous fungus Aspergillus fumigatus.</title>
        <authorList>
            <person name="Fedorova N.D."/>
            <person name="Khaldi N."/>
            <person name="Joardar V.S."/>
            <person name="Maiti R."/>
            <person name="Amedeo P."/>
            <person name="Anderson M.J."/>
            <person name="Crabtree J."/>
            <person name="Silva J.C."/>
            <person name="Badger J.H."/>
            <person name="Albarraq A."/>
            <person name="Angiuoli S."/>
            <person name="Bussey H."/>
            <person name="Bowyer P."/>
            <person name="Cotty P.J."/>
            <person name="Dyer P.S."/>
            <person name="Egan A."/>
            <person name="Galens K."/>
            <person name="Fraser-Liggett C.M."/>
            <person name="Haas B.J."/>
            <person name="Inman J.M."/>
            <person name="Kent R."/>
            <person name="Lemieux S."/>
            <person name="Malavazi I."/>
            <person name="Orvis J."/>
            <person name="Roemer T."/>
            <person name="Ronning C.M."/>
            <person name="Sundaram J.P."/>
            <person name="Sutton G."/>
            <person name="Turner G."/>
            <person name="Venter J.C."/>
            <person name="White O.R."/>
            <person name="Whitty B.R."/>
            <person name="Youngman P."/>
            <person name="Wolfe K.H."/>
            <person name="Goldman G.H."/>
            <person name="Wortman J.R."/>
            <person name="Jiang B."/>
            <person name="Denning D.W."/>
            <person name="Nierman W.C."/>
        </authorList>
    </citation>
    <scope>NUCLEOTIDE SEQUENCE [LARGE SCALE GENOMIC DNA]</scope>
    <source>
        <strain evidence="2">ATCC 1020 / DSM 3700 / CBS 544.65 / FGSC A1164 / JCM 1740 / NRRL 181 / WB 181</strain>
    </source>
</reference>
<dbReference type="SUPFAM" id="SSF48452">
    <property type="entry name" value="TPR-like"/>
    <property type="match status" value="1"/>
</dbReference>
<dbReference type="AlphaFoldDB" id="A1DPJ5"/>
<dbReference type="InterPro" id="IPR011990">
    <property type="entry name" value="TPR-like_helical_dom_sf"/>
</dbReference>
<dbReference type="OMA" id="EDECNIP"/>
<sequence length="177" mass="20617">MSVFLDQIHDKHVVPGVNVCLSFLWYLSQTATGMKYAEVVVPWGKLVRYLNGIAQFPFEDKLVEGDQMPWSNDIGWTPEDILIRGQIWIQSFYPPGFFGDCPTEEDECNIPPATFEKSRRHRCLWRGVRLSSLERWIEYDRDSHKFSITPFAEEIENEAEAELHSPFADYGEHEESE</sequence>
<evidence type="ECO:0000313" key="1">
    <source>
        <dbReference type="EMBL" id="EAW16716.1"/>
    </source>
</evidence>
<dbReference type="OrthoDB" id="2017974at2759"/>
<dbReference type="Proteomes" id="UP000006702">
    <property type="component" value="Unassembled WGS sequence"/>
</dbReference>
<proteinExistence type="predicted"/>
<protein>
    <submittedName>
        <fullName evidence="1">Uncharacterized protein</fullName>
    </submittedName>
</protein>
<dbReference type="RefSeq" id="XP_001258613.1">
    <property type="nucleotide sequence ID" value="XM_001258612.1"/>
</dbReference>
<organism evidence="1 2">
    <name type="scientific">Neosartorya fischeri (strain ATCC 1020 / DSM 3700 / CBS 544.65 / FGSC A1164 / JCM 1740 / NRRL 181 / WB 181)</name>
    <name type="common">Aspergillus fischerianus</name>
    <dbReference type="NCBI Taxonomy" id="331117"/>
    <lineage>
        <taxon>Eukaryota</taxon>
        <taxon>Fungi</taxon>
        <taxon>Dikarya</taxon>
        <taxon>Ascomycota</taxon>
        <taxon>Pezizomycotina</taxon>
        <taxon>Eurotiomycetes</taxon>
        <taxon>Eurotiomycetidae</taxon>
        <taxon>Eurotiales</taxon>
        <taxon>Aspergillaceae</taxon>
        <taxon>Aspergillus</taxon>
        <taxon>Aspergillus subgen. Fumigati</taxon>
    </lineage>
</organism>
<dbReference type="GeneID" id="4585129"/>
<dbReference type="KEGG" id="nfi:NFIA_060720"/>
<name>A1DPJ5_NEOFI</name>
<keyword evidence="2" id="KW-1185">Reference proteome</keyword>
<gene>
    <name evidence="1" type="ORF">NFIA_060720</name>
</gene>
<evidence type="ECO:0000313" key="2">
    <source>
        <dbReference type="Proteomes" id="UP000006702"/>
    </source>
</evidence>
<dbReference type="EMBL" id="DS027698">
    <property type="protein sequence ID" value="EAW16716.1"/>
    <property type="molecule type" value="Genomic_DNA"/>
</dbReference>